<dbReference type="Proteomes" id="UP000005297">
    <property type="component" value="Unassembled WGS sequence"/>
</dbReference>
<dbReference type="InterPro" id="IPR006321">
    <property type="entry name" value="PilT/PilU"/>
</dbReference>
<dbReference type="AlphaFoldDB" id="Q0F0H2"/>
<comment type="similarity">
    <text evidence="1">Belongs to the GSP E family.</text>
</comment>
<protein>
    <submittedName>
        <fullName evidence="3">Tfp pilus assembly protein, ATPase PilU</fullName>
    </submittedName>
</protein>
<sequence length="405" mass="44674">MPFQTAQSEDILHDSTTNGDHMTDQLSIRKLLAVMVEQDASDLYLMAGAPPGYRISGNIRRLGDTELTPGMVEKLASELMSEKQKADFADDMEMNLSTAIPGMGRFRVNIYRQRGSVGMVIRQITTDIPTIDQLGLPQIFKEIVMSKRGLVLMVGATGSGKSSSLAAMIDHRNSNQAGHIITIEDPIEFMHVHKKCFVTQREVGSDTISFQKALKNTLRQAPDVILLGEIREHDTMEHAIAFAETGHLAMSTLHANNANQALERILNFFPKEQHEQISMNLSMNLRAILSQRLVKTVDGKRVAAIEILINTPRIADLILKGSIDEIKSTMAAGEQQGMQTFDQALLKLWKAGTISEVEALRNADSANNLRLQMKMDKIGAGDGAVESMLDKKSDDEEDGGFKLSI</sequence>
<gene>
    <name evidence="3" type="ORF">SPV1_06924</name>
</gene>
<dbReference type="EMBL" id="AATS01000004">
    <property type="protein sequence ID" value="EAU55056.1"/>
    <property type="molecule type" value="Genomic_DNA"/>
</dbReference>
<comment type="caution">
    <text evidence="3">The sequence shown here is derived from an EMBL/GenBank/DDBJ whole genome shotgun (WGS) entry which is preliminary data.</text>
</comment>
<evidence type="ECO:0000313" key="3">
    <source>
        <dbReference type="EMBL" id="EAU55056.1"/>
    </source>
</evidence>
<dbReference type="Gene3D" id="3.40.50.300">
    <property type="entry name" value="P-loop containing nucleotide triphosphate hydrolases"/>
    <property type="match status" value="1"/>
</dbReference>
<name>Q0F0H2_9PROT</name>
<organism evidence="3 4">
    <name type="scientific">Mariprofundus ferrooxydans PV-1</name>
    <dbReference type="NCBI Taxonomy" id="314345"/>
    <lineage>
        <taxon>Bacteria</taxon>
        <taxon>Pseudomonadati</taxon>
        <taxon>Pseudomonadota</taxon>
        <taxon>Candidatius Mariprofundia</taxon>
        <taxon>Mariprofundales</taxon>
        <taxon>Mariprofundaceae</taxon>
        <taxon>Mariprofundus</taxon>
    </lineage>
</organism>
<evidence type="ECO:0000259" key="2">
    <source>
        <dbReference type="Pfam" id="PF00437"/>
    </source>
</evidence>
<evidence type="ECO:0000313" key="4">
    <source>
        <dbReference type="Proteomes" id="UP000005297"/>
    </source>
</evidence>
<accession>Q0F0H2</accession>
<dbReference type="InterPro" id="IPR001482">
    <property type="entry name" value="T2SS/T4SS_dom"/>
</dbReference>
<dbReference type="Gene3D" id="3.30.450.90">
    <property type="match status" value="1"/>
</dbReference>
<dbReference type="NCBIfam" id="TIGR01420">
    <property type="entry name" value="pilT_fam"/>
    <property type="match status" value="1"/>
</dbReference>
<dbReference type="STRING" id="314344.AL013_10960"/>
<dbReference type="PANTHER" id="PTHR30486">
    <property type="entry name" value="TWITCHING MOTILITY PROTEIN PILT"/>
    <property type="match status" value="1"/>
</dbReference>
<evidence type="ECO:0000256" key="1">
    <source>
        <dbReference type="ARBA" id="ARBA00006611"/>
    </source>
</evidence>
<keyword evidence="4" id="KW-1185">Reference proteome</keyword>
<dbReference type="HOGENOM" id="CLU_013446_4_0_0"/>
<feature type="domain" description="Bacterial type II secretion system protein E" evidence="2">
    <location>
        <begin position="35"/>
        <end position="299"/>
    </location>
</feature>
<dbReference type="Pfam" id="PF00437">
    <property type="entry name" value="T2SSE"/>
    <property type="match status" value="1"/>
</dbReference>
<dbReference type="InterPro" id="IPR050921">
    <property type="entry name" value="T4SS_GSP_E_ATPase"/>
</dbReference>
<reference evidence="3 4" key="1">
    <citation type="submission" date="2006-09" db="EMBL/GenBank/DDBJ databases">
        <authorList>
            <person name="Emerson D."/>
            <person name="Ferriera S."/>
            <person name="Johnson J."/>
            <person name="Kravitz S."/>
            <person name="Halpern A."/>
            <person name="Remington K."/>
            <person name="Beeson K."/>
            <person name="Tran B."/>
            <person name="Rogers Y.-H."/>
            <person name="Friedman R."/>
            <person name="Venter J.C."/>
        </authorList>
    </citation>
    <scope>NUCLEOTIDE SEQUENCE [LARGE SCALE GENOMIC DNA]</scope>
    <source>
        <strain evidence="3 4">PV-1</strain>
    </source>
</reference>
<dbReference type="CDD" id="cd01131">
    <property type="entry name" value="PilT"/>
    <property type="match status" value="1"/>
</dbReference>
<dbReference type="GO" id="GO:0016887">
    <property type="term" value="F:ATP hydrolysis activity"/>
    <property type="evidence" value="ECO:0007669"/>
    <property type="project" value="InterPro"/>
</dbReference>
<dbReference type="eggNOG" id="COG5008">
    <property type="taxonomic scope" value="Bacteria"/>
</dbReference>
<dbReference type="PANTHER" id="PTHR30486:SF12">
    <property type="entry name" value="TYPE IV PILUS ATPASE PILU"/>
    <property type="match status" value="1"/>
</dbReference>
<dbReference type="InterPro" id="IPR027417">
    <property type="entry name" value="P-loop_NTPase"/>
</dbReference>
<dbReference type="InParanoid" id="Q0F0H2"/>
<dbReference type="SUPFAM" id="SSF52540">
    <property type="entry name" value="P-loop containing nucleoside triphosphate hydrolases"/>
    <property type="match status" value="1"/>
</dbReference>
<proteinExistence type="inferred from homology"/>
<dbReference type="GO" id="GO:0005524">
    <property type="term" value="F:ATP binding"/>
    <property type="evidence" value="ECO:0007669"/>
    <property type="project" value="InterPro"/>
</dbReference>